<protein>
    <submittedName>
        <fullName evidence="4">Uncharacterized protein</fullName>
    </submittedName>
</protein>
<evidence type="ECO:0000313" key="3">
    <source>
        <dbReference type="Proteomes" id="UP000887577"/>
    </source>
</evidence>
<dbReference type="WBParaSite" id="PSU_v2.g20326.t1">
    <property type="protein sequence ID" value="PSU_v2.g20326.t1"/>
    <property type="gene ID" value="PSU_v2.g20326"/>
</dbReference>
<name>A0A914YN07_9BILA</name>
<feature type="compositionally biased region" description="Basic and acidic residues" evidence="1">
    <location>
        <begin position="65"/>
        <end position="82"/>
    </location>
</feature>
<sequence>MKFIIFAVILFSVLQISTQFAFRNDFEDDDIVEVYERHVRDTAATVTAETIEASGEEPLPKKTVVKRDKPETEIEASGHSEESSEEKEEEHRPKRSTIETEAIEGSGEDKIDAGRQRRVAGEEVIEASGEEATTIVAA</sequence>
<feature type="region of interest" description="Disordered" evidence="1">
    <location>
        <begin position="48"/>
        <end position="138"/>
    </location>
</feature>
<proteinExistence type="predicted"/>
<keyword evidence="2" id="KW-0732">Signal</keyword>
<evidence type="ECO:0000256" key="2">
    <source>
        <dbReference type="SAM" id="SignalP"/>
    </source>
</evidence>
<reference evidence="4" key="1">
    <citation type="submission" date="2022-11" db="UniProtKB">
        <authorList>
            <consortium name="WormBaseParasite"/>
        </authorList>
    </citation>
    <scope>IDENTIFICATION</scope>
</reference>
<evidence type="ECO:0000313" key="4">
    <source>
        <dbReference type="WBParaSite" id="PSU_v2.g20326.t1"/>
    </source>
</evidence>
<feature type="compositionally biased region" description="Basic and acidic residues" evidence="1">
    <location>
        <begin position="107"/>
        <end position="121"/>
    </location>
</feature>
<feature type="chain" id="PRO_5037495232" evidence="2">
    <location>
        <begin position="20"/>
        <end position="138"/>
    </location>
</feature>
<evidence type="ECO:0000256" key="1">
    <source>
        <dbReference type="SAM" id="MobiDB-lite"/>
    </source>
</evidence>
<keyword evidence="3" id="KW-1185">Reference proteome</keyword>
<feature type="signal peptide" evidence="2">
    <location>
        <begin position="1"/>
        <end position="19"/>
    </location>
</feature>
<dbReference type="AlphaFoldDB" id="A0A914YN07"/>
<dbReference type="Proteomes" id="UP000887577">
    <property type="component" value="Unplaced"/>
</dbReference>
<feature type="compositionally biased region" description="Basic and acidic residues" evidence="1">
    <location>
        <begin position="89"/>
        <end position="98"/>
    </location>
</feature>
<organism evidence="3 4">
    <name type="scientific">Panagrolaimus superbus</name>
    <dbReference type="NCBI Taxonomy" id="310955"/>
    <lineage>
        <taxon>Eukaryota</taxon>
        <taxon>Metazoa</taxon>
        <taxon>Ecdysozoa</taxon>
        <taxon>Nematoda</taxon>
        <taxon>Chromadorea</taxon>
        <taxon>Rhabditida</taxon>
        <taxon>Tylenchina</taxon>
        <taxon>Panagrolaimomorpha</taxon>
        <taxon>Panagrolaimoidea</taxon>
        <taxon>Panagrolaimidae</taxon>
        <taxon>Panagrolaimus</taxon>
    </lineage>
</organism>
<accession>A0A914YN07</accession>